<dbReference type="GO" id="GO:0005886">
    <property type="term" value="C:plasma membrane"/>
    <property type="evidence" value="ECO:0007669"/>
    <property type="project" value="TreeGrafter"/>
</dbReference>
<feature type="transmembrane region" description="Helical" evidence="1">
    <location>
        <begin position="958"/>
        <end position="978"/>
    </location>
</feature>
<organism evidence="2 3">
    <name type="scientific">Salipiger mucosus DSM 16094</name>
    <dbReference type="NCBI Taxonomy" id="1123237"/>
    <lineage>
        <taxon>Bacteria</taxon>
        <taxon>Pseudomonadati</taxon>
        <taxon>Pseudomonadota</taxon>
        <taxon>Alphaproteobacteria</taxon>
        <taxon>Rhodobacterales</taxon>
        <taxon>Roseobacteraceae</taxon>
        <taxon>Salipiger</taxon>
    </lineage>
</organism>
<dbReference type="Proteomes" id="UP000015347">
    <property type="component" value="Unassembled WGS sequence"/>
</dbReference>
<feature type="transmembrane region" description="Helical" evidence="1">
    <location>
        <begin position="852"/>
        <end position="872"/>
    </location>
</feature>
<dbReference type="RefSeq" id="WP_020038388.1">
    <property type="nucleotide sequence ID" value="NZ_KE557274.1"/>
</dbReference>
<feature type="transmembrane region" description="Helical" evidence="1">
    <location>
        <begin position="460"/>
        <end position="482"/>
    </location>
</feature>
<comment type="caution">
    <text evidence="2">The sequence shown here is derived from an EMBL/GenBank/DDBJ whole genome shotgun (WGS) entry which is preliminary data.</text>
</comment>
<reference evidence="3" key="1">
    <citation type="journal article" date="2014" name="Stand. Genomic Sci.">
        <title>Genome sequence of the exopolysaccharide-producing Salipiger mucosus type strain (DSM 16094(T)), a moderately halophilic member of the Roseobacter clade.</title>
        <authorList>
            <person name="Riedel T."/>
            <person name="Spring S."/>
            <person name="Fiebig A."/>
            <person name="Petersen J."/>
            <person name="Kyrpides N.C."/>
            <person name="Goker M."/>
            <person name="Klenk H.P."/>
        </authorList>
    </citation>
    <scope>NUCLEOTIDE SEQUENCE [LARGE SCALE GENOMIC DNA]</scope>
    <source>
        <strain evidence="3">DSM 16094</strain>
    </source>
</reference>
<keyword evidence="3" id="KW-1185">Reference proteome</keyword>
<feature type="transmembrane region" description="Helical" evidence="1">
    <location>
        <begin position="332"/>
        <end position="351"/>
    </location>
</feature>
<evidence type="ECO:0000256" key="1">
    <source>
        <dbReference type="SAM" id="Phobius"/>
    </source>
</evidence>
<dbReference type="InterPro" id="IPR001036">
    <property type="entry name" value="Acrflvin-R"/>
</dbReference>
<proteinExistence type="predicted"/>
<dbReference type="SUPFAM" id="SSF82866">
    <property type="entry name" value="Multidrug efflux transporter AcrB transmembrane domain"/>
    <property type="match status" value="2"/>
</dbReference>
<dbReference type="Gene3D" id="3.30.70.1320">
    <property type="entry name" value="Multidrug efflux transporter AcrB pore domain like"/>
    <property type="match status" value="1"/>
</dbReference>
<evidence type="ECO:0000313" key="3">
    <source>
        <dbReference type="Proteomes" id="UP000015347"/>
    </source>
</evidence>
<dbReference type="STRING" id="1123237.Salmuc_02145"/>
<protein>
    <submittedName>
        <fullName evidence="2">RND multidrug efflux transporter, Acriflavin resistance protein</fullName>
    </submittedName>
</protein>
<dbReference type="OrthoDB" id="9798415at2"/>
<dbReference type="Pfam" id="PF00873">
    <property type="entry name" value="ACR_tran"/>
    <property type="match status" value="1"/>
</dbReference>
<feature type="transmembrane region" description="Helical" evidence="1">
    <location>
        <begin position="428"/>
        <end position="448"/>
    </location>
</feature>
<dbReference type="Gene3D" id="3.30.2090.10">
    <property type="entry name" value="Multidrug efflux transporter AcrB TolC docking domain, DN and DC subdomains"/>
    <property type="match status" value="2"/>
</dbReference>
<feature type="transmembrane region" description="Helical" evidence="1">
    <location>
        <begin position="358"/>
        <end position="377"/>
    </location>
</feature>
<dbReference type="AlphaFoldDB" id="S9QVF3"/>
<feature type="transmembrane region" description="Helical" evidence="1">
    <location>
        <begin position="998"/>
        <end position="1024"/>
    </location>
</feature>
<dbReference type="Gene3D" id="3.30.70.1430">
    <property type="entry name" value="Multidrug efflux transporter AcrB pore domain"/>
    <property type="match status" value="2"/>
</dbReference>
<dbReference type="InterPro" id="IPR027463">
    <property type="entry name" value="AcrB_DN_DC_subdom"/>
</dbReference>
<keyword evidence="1" id="KW-0472">Membrane</keyword>
<dbReference type="GO" id="GO:0042910">
    <property type="term" value="F:xenobiotic transmembrane transporter activity"/>
    <property type="evidence" value="ECO:0007669"/>
    <property type="project" value="TreeGrafter"/>
</dbReference>
<feature type="transmembrane region" description="Helical" evidence="1">
    <location>
        <begin position="383"/>
        <end position="407"/>
    </location>
</feature>
<feature type="transmembrane region" description="Helical" evidence="1">
    <location>
        <begin position="906"/>
        <end position="929"/>
    </location>
</feature>
<feature type="transmembrane region" description="Helical" evidence="1">
    <location>
        <begin position="530"/>
        <end position="548"/>
    </location>
</feature>
<dbReference type="PANTHER" id="PTHR32063:SF0">
    <property type="entry name" value="SWARMING MOTILITY PROTEIN SWRC"/>
    <property type="match status" value="1"/>
</dbReference>
<evidence type="ECO:0000313" key="2">
    <source>
        <dbReference type="EMBL" id="EPX83537.1"/>
    </source>
</evidence>
<dbReference type="PANTHER" id="PTHR32063">
    <property type="match status" value="1"/>
</dbReference>
<sequence>MNQLIDAAFSRSRVVAIVILIVLATGALAYSMIPKESSPEVPIPMVFVNVGLEGIAPEDSERLLAELLETELSGITGLQEMTATAGEGYASVQLEFDPGFDADEALDKVREAVDTAKTDLPADANDPTVTEINTALFPILTAILSGPVPERTLNDLANDLQDDLEGVSGVLEVDIGGARDELLEVLIDPTVFETYNLSFDELINQISRNNRLIAARAIDGGAGRMVLKVPGLIEDLQDVMELPVKVRGDTVLTVGDIATVRRTFEDPTGFARINGQPALALEIKKRVGANIIETVAAVRDVVDRSQADWPDSVRVTYMQDESEQVKTMLSDLEANVIAAVLLVMIVIVWSLGLRSSILVGMAIPGAFLSGVAALYFMGFTMNIVVLFSLILVVGMLVDGAIVTVELADRYLLEGDTPRDAYSKASKRMAWPIIASTATTLSVFFPLLFWSGVVGEFMKFLPITVLLTLFASLVMALIFIPVLGGIIGRRQPQTAAQARQIHAAEKGDPRNMTGLSGLYVRALEWAILRPVRTLIFSVLSLVGAFLAYGELGNGVSFFPSVEPDFIQVQVRASDNFSIHEKDDLVRDVEERLLEYGNVASVYARTGGSQRSDAEEIGTIQLELTEWDTRKPAKEIAADIREDMSDIAGIDVQAQVQSNGPSGGKPVNLKVISNDRDAQATAVEEARAAMDRIGGFTDVTDTRPLPGVEWELDVDRSEAARFGADVTLLGQAVQLLTQGITVADYRPDDTDGSVDIRVRFPSEERTLEELESLRVPTSNGLVPVSNFVEFRPIPRSGAIERIDQQRVIAIEANVAPGLLVNDQVIALRSALEEMDLPDTVEWTFGGEAEDQQDAMTFLVAAFAAAILMMTIILVTQFNSFSQAMIVMSAIIFSVAGVLLGLIVTGRPFGVVMGGIGVIALAGIVVNNNIVLIDTYNDFRKNGIDAREAILRTGAQRLRPVLLTSITTALGLLPMVIGVNIDFFTREIVYGAPSTQWWTELSSAIAGGLVFATGLTLIVTPSMLMVAHRLGGRRHLRRSRAS</sequence>
<keyword evidence="1" id="KW-0812">Transmembrane</keyword>
<dbReference type="SUPFAM" id="SSF82693">
    <property type="entry name" value="Multidrug efflux transporter AcrB pore domain, PN1, PN2, PC1 and PC2 subdomains"/>
    <property type="match status" value="3"/>
</dbReference>
<dbReference type="EMBL" id="APVH01000015">
    <property type="protein sequence ID" value="EPX83537.1"/>
    <property type="molecule type" value="Genomic_DNA"/>
</dbReference>
<keyword evidence="1" id="KW-1133">Transmembrane helix</keyword>
<dbReference type="HOGENOM" id="CLU_002755_1_2_5"/>
<dbReference type="Gene3D" id="1.20.1640.10">
    <property type="entry name" value="Multidrug efflux transporter AcrB transmembrane domain"/>
    <property type="match status" value="2"/>
</dbReference>
<name>S9QVF3_9RHOB</name>
<dbReference type="eggNOG" id="COG0841">
    <property type="taxonomic scope" value="Bacteria"/>
</dbReference>
<gene>
    <name evidence="2" type="ORF">Salmuc_02145</name>
</gene>
<dbReference type="SUPFAM" id="SSF82714">
    <property type="entry name" value="Multidrug efflux transporter AcrB TolC docking domain, DN and DC subdomains"/>
    <property type="match status" value="2"/>
</dbReference>
<accession>S9QVF3</accession>
<dbReference type="Gene3D" id="3.30.70.1440">
    <property type="entry name" value="Multidrug efflux transporter AcrB pore domain"/>
    <property type="match status" value="1"/>
</dbReference>
<feature type="transmembrane region" description="Helical" evidence="1">
    <location>
        <begin position="881"/>
        <end position="900"/>
    </location>
</feature>
<dbReference type="PRINTS" id="PR00702">
    <property type="entry name" value="ACRIFLAVINRP"/>
</dbReference>